<evidence type="ECO:0000313" key="2">
    <source>
        <dbReference type="EMBL" id="KAH0749267.1"/>
    </source>
</evidence>
<feature type="compositionally biased region" description="Polar residues" evidence="1">
    <location>
        <begin position="11"/>
        <end position="24"/>
    </location>
</feature>
<name>A0ABQ7UI31_SOLTU</name>
<dbReference type="Proteomes" id="UP000826656">
    <property type="component" value="Unassembled WGS sequence"/>
</dbReference>
<accession>A0ABQ7UI31</accession>
<dbReference type="EMBL" id="JAIVGD010000019">
    <property type="protein sequence ID" value="KAH0749267.1"/>
    <property type="molecule type" value="Genomic_DNA"/>
</dbReference>
<keyword evidence="3" id="KW-1185">Reference proteome</keyword>
<feature type="region of interest" description="Disordered" evidence="1">
    <location>
        <begin position="1"/>
        <end position="29"/>
    </location>
</feature>
<proteinExistence type="predicted"/>
<feature type="compositionally biased region" description="Basic and acidic residues" evidence="1">
    <location>
        <begin position="1"/>
        <end position="10"/>
    </location>
</feature>
<reference evidence="2 3" key="1">
    <citation type="journal article" date="2021" name="bioRxiv">
        <title>Chromosome-scale and haplotype-resolved genome assembly of a tetraploid potato cultivar.</title>
        <authorList>
            <person name="Sun H."/>
            <person name="Jiao W.-B."/>
            <person name="Krause K."/>
            <person name="Campoy J.A."/>
            <person name="Goel M."/>
            <person name="Folz-Donahue K."/>
            <person name="Kukat C."/>
            <person name="Huettel B."/>
            <person name="Schneeberger K."/>
        </authorList>
    </citation>
    <scope>NUCLEOTIDE SEQUENCE [LARGE SCALE GENOMIC DNA]</scope>
    <source>
        <strain evidence="2">SolTubOtavaFocal</strain>
        <tissue evidence="2">Leaves</tissue>
    </source>
</reference>
<sequence>MSNLKKENQFRQKFQKPSRNQGLPLQSFPRSMLHPDGAWKKSLRLWSALTTRDWNSSWSSIAQMLNKYQGLLIKCRTKTRHISRVLIWRRRRDGRTLSLKHSTLRDLMRIIIILSNLSIGE</sequence>
<protein>
    <submittedName>
        <fullName evidence="2">Uncharacterized protein</fullName>
    </submittedName>
</protein>
<evidence type="ECO:0000256" key="1">
    <source>
        <dbReference type="SAM" id="MobiDB-lite"/>
    </source>
</evidence>
<gene>
    <name evidence="2" type="ORF">KY290_028499</name>
</gene>
<comment type="caution">
    <text evidence="2">The sequence shown here is derived from an EMBL/GenBank/DDBJ whole genome shotgun (WGS) entry which is preliminary data.</text>
</comment>
<organism evidence="2 3">
    <name type="scientific">Solanum tuberosum</name>
    <name type="common">Potato</name>
    <dbReference type="NCBI Taxonomy" id="4113"/>
    <lineage>
        <taxon>Eukaryota</taxon>
        <taxon>Viridiplantae</taxon>
        <taxon>Streptophyta</taxon>
        <taxon>Embryophyta</taxon>
        <taxon>Tracheophyta</taxon>
        <taxon>Spermatophyta</taxon>
        <taxon>Magnoliopsida</taxon>
        <taxon>eudicotyledons</taxon>
        <taxon>Gunneridae</taxon>
        <taxon>Pentapetalae</taxon>
        <taxon>asterids</taxon>
        <taxon>lamiids</taxon>
        <taxon>Solanales</taxon>
        <taxon>Solanaceae</taxon>
        <taxon>Solanoideae</taxon>
        <taxon>Solaneae</taxon>
        <taxon>Solanum</taxon>
    </lineage>
</organism>
<evidence type="ECO:0000313" key="3">
    <source>
        <dbReference type="Proteomes" id="UP000826656"/>
    </source>
</evidence>